<organism evidence="1 2">
    <name type="scientific">Araneus ventricosus</name>
    <name type="common">Orbweaver spider</name>
    <name type="synonym">Epeira ventricosa</name>
    <dbReference type="NCBI Taxonomy" id="182803"/>
    <lineage>
        <taxon>Eukaryota</taxon>
        <taxon>Metazoa</taxon>
        <taxon>Ecdysozoa</taxon>
        <taxon>Arthropoda</taxon>
        <taxon>Chelicerata</taxon>
        <taxon>Arachnida</taxon>
        <taxon>Araneae</taxon>
        <taxon>Araneomorphae</taxon>
        <taxon>Entelegynae</taxon>
        <taxon>Araneoidea</taxon>
        <taxon>Araneidae</taxon>
        <taxon>Araneus</taxon>
    </lineage>
</organism>
<sequence length="84" mass="9415">MSTNALDRLLNLTKEAKARGIPIVAKYTLIFRPNCFQKSQSYHWNTPNHIDKTITSTTSMPLKSAAASLAQLDDFPQLKSCSHH</sequence>
<keyword evidence="2" id="KW-1185">Reference proteome</keyword>
<gene>
    <name evidence="1" type="ORF">AVEN_27322_1</name>
</gene>
<dbReference type="Proteomes" id="UP000499080">
    <property type="component" value="Unassembled WGS sequence"/>
</dbReference>
<evidence type="ECO:0000313" key="2">
    <source>
        <dbReference type="Proteomes" id="UP000499080"/>
    </source>
</evidence>
<dbReference type="AlphaFoldDB" id="A0A4Y2Q5G2"/>
<protein>
    <submittedName>
        <fullName evidence="1">Uncharacterized protein</fullName>
    </submittedName>
</protein>
<evidence type="ECO:0000313" key="1">
    <source>
        <dbReference type="EMBL" id="GBN58462.1"/>
    </source>
</evidence>
<dbReference type="EMBL" id="BGPR01012935">
    <property type="protein sequence ID" value="GBN58462.1"/>
    <property type="molecule type" value="Genomic_DNA"/>
</dbReference>
<reference evidence="1 2" key="1">
    <citation type="journal article" date="2019" name="Sci. Rep.">
        <title>Orb-weaving spider Araneus ventricosus genome elucidates the spidroin gene catalogue.</title>
        <authorList>
            <person name="Kono N."/>
            <person name="Nakamura H."/>
            <person name="Ohtoshi R."/>
            <person name="Moran D.A.P."/>
            <person name="Shinohara A."/>
            <person name="Yoshida Y."/>
            <person name="Fujiwara M."/>
            <person name="Mori M."/>
            <person name="Tomita M."/>
            <person name="Arakawa K."/>
        </authorList>
    </citation>
    <scope>NUCLEOTIDE SEQUENCE [LARGE SCALE GENOMIC DNA]</scope>
</reference>
<proteinExistence type="predicted"/>
<comment type="caution">
    <text evidence="1">The sequence shown here is derived from an EMBL/GenBank/DDBJ whole genome shotgun (WGS) entry which is preliminary data.</text>
</comment>
<name>A0A4Y2Q5G2_ARAVE</name>
<accession>A0A4Y2Q5G2</accession>